<proteinExistence type="predicted"/>
<keyword evidence="2" id="KW-1185">Reference proteome</keyword>
<dbReference type="EMBL" id="JAFBCY010000005">
    <property type="protein sequence ID" value="MBM7853476.1"/>
    <property type="molecule type" value="Genomic_DNA"/>
</dbReference>
<dbReference type="Pfam" id="PF06224">
    <property type="entry name" value="AlkZ-like"/>
    <property type="match status" value="1"/>
</dbReference>
<dbReference type="Proteomes" id="UP000758856">
    <property type="component" value="Unassembled WGS sequence"/>
</dbReference>
<sequence>MTGRVISPVMIELSLMDARRIALLACGLAGPRPARAGPAALAALYDRLAMTQIDSVNVLARAHLMPAFSRLGDYDVARLDRMQTGPKRALFEYWGHEASLIRADLQPALRWRMARAREGRGIYAGLARFGRERKDFVEATLAEVARRGPLSAGELGAGAKGEGGWWGWSEAKIALEWLFWAGLVTTRSRRGFERIYDLTDRALPEAAALPTPDEPEAQRILLRAAARALGIATAGDLRAYWRIGPEDARARIPELVEAGDLVPARVEGWAQPAYLARGAEPPKRRPRAAALVSPFDPLLWERDRAERLFGFRYRIEIYVPAHKREHGYYVLPFVMGERIAARLDLKADRAAGRLVVAAAHLEPGAPPAETVERLALELERLCGWLGLSGVDVAPAGNLADALRLRIAPAAMALTTELG</sequence>
<comment type="caution">
    <text evidence="1">The sequence shown here is derived from an EMBL/GenBank/DDBJ whole genome shotgun (WGS) entry which is preliminary data.</text>
</comment>
<dbReference type="PANTHER" id="PTHR30528:SF0">
    <property type="entry name" value="CYTOPLASMIC PROTEIN"/>
    <property type="match status" value="1"/>
</dbReference>
<dbReference type="InterPro" id="IPR009351">
    <property type="entry name" value="AlkZ-like"/>
</dbReference>
<gene>
    <name evidence="1" type="ORF">JOD31_003737</name>
</gene>
<name>A0ABS2TCT1_9HYPH</name>
<organism evidence="1 2">
    <name type="scientific">Methylopila capsulata</name>
    <dbReference type="NCBI Taxonomy" id="61654"/>
    <lineage>
        <taxon>Bacteria</taxon>
        <taxon>Pseudomonadati</taxon>
        <taxon>Pseudomonadota</taxon>
        <taxon>Alphaproteobacteria</taxon>
        <taxon>Hyphomicrobiales</taxon>
        <taxon>Methylopilaceae</taxon>
        <taxon>Methylopila</taxon>
    </lineage>
</organism>
<evidence type="ECO:0000313" key="2">
    <source>
        <dbReference type="Proteomes" id="UP000758856"/>
    </source>
</evidence>
<evidence type="ECO:0000313" key="1">
    <source>
        <dbReference type="EMBL" id="MBM7853476.1"/>
    </source>
</evidence>
<protein>
    <submittedName>
        <fullName evidence="1">Uncharacterized protein YcaQ</fullName>
    </submittedName>
</protein>
<dbReference type="PANTHER" id="PTHR30528">
    <property type="entry name" value="CYTOPLASMIC PROTEIN"/>
    <property type="match status" value="1"/>
</dbReference>
<accession>A0ABS2TCT1</accession>
<reference evidence="1 2" key="1">
    <citation type="submission" date="2021-01" db="EMBL/GenBank/DDBJ databases">
        <title>Genomic Encyclopedia of Type Strains, Phase IV (KMG-IV): sequencing the most valuable type-strain genomes for metagenomic binning, comparative biology and taxonomic classification.</title>
        <authorList>
            <person name="Goeker M."/>
        </authorList>
    </citation>
    <scope>NUCLEOTIDE SEQUENCE [LARGE SCALE GENOMIC DNA]</scope>
    <source>
        <strain evidence="1 2">DSM 6130</strain>
    </source>
</reference>